<keyword evidence="3" id="KW-1185">Reference proteome</keyword>
<evidence type="ECO:0000313" key="3">
    <source>
        <dbReference type="Proteomes" id="UP000544222"/>
    </source>
</evidence>
<comment type="caution">
    <text evidence="2">The sequence shown here is derived from an EMBL/GenBank/DDBJ whole genome shotgun (WGS) entry which is preliminary data.</text>
</comment>
<evidence type="ECO:0000313" key="2">
    <source>
        <dbReference type="EMBL" id="MBB3187459.1"/>
    </source>
</evidence>
<evidence type="ECO:0008006" key="4">
    <source>
        <dbReference type="Google" id="ProtNLM"/>
    </source>
</evidence>
<evidence type="ECO:0000256" key="1">
    <source>
        <dbReference type="SAM" id="Phobius"/>
    </source>
</evidence>
<feature type="transmembrane region" description="Helical" evidence="1">
    <location>
        <begin position="36"/>
        <end position="56"/>
    </location>
</feature>
<dbReference type="EMBL" id="JACHYB010000001">
    <property type="protein sequence ID" value="MBB3187459.1"/>
    <property type="molecule type" value="Genomic_DNA"/>
</dbReference>
<accession>A0A7W5H2B5</accession>
<gene>
    <name evidence="2" type="ORF">FHX64_001622</name>
</gene>
<keyword evidence="1" id="KW-0812">Transmembrane</keyword>
<proteinExistence type="predicted"/>
<keyword evidence="1" id="KW-0472">Membrane</keyword>
<protein>
    <recommendedName>
        <fullName evidence="4">DMT family protein</fullName>
    </recommendedName>
</protein>
<dbReference type="PANTHER" id="PTHR38482:SF1">
    <property type="entry name" value="DMT FAMILY PROTEIN"/>
    <property type="match status" value="1"/>
</dbReference>
<name>A0A7W5H2B5_9PORP</name>
<reference evidence="2 3" key="1">
    <citation type="submission" date="2020-08" db="EMBL/GenBank/DDBJ databases">
        <title>Genomic Encyclopedia of Type Strains, Phase IV (KMG-IV): sequencing the most valuable type-strain genomes for metagenomic binning, comparative biology and taxonomic classification.</title>
        <authorList>
            <person name="Goeker M."/>
        </authorList>
    </citation>
    <scope>NUCLEOTIDE SEQUENCE [LARGE SCALE GENOMIC DNA]</scope>
    <source>
        <strain evidence="2 3">DSM 27471</strain>
    </source>
</reference>
<keyword evidence="1" id="KW-1133">Transmembrane helix</keyword>
<feature type="transmembrane region" description="Helical" evidence="1">
    <location>
        <begin position="77"/>
        <end position="97"/>
    </location>
</feature>
<dbReference type="Pfam" id="PF04342">
    <property type="entry name" value="DMT_6"/>
    <property type="match status" value="1"/>
</dbReference>
<dbReference type="PANTHER" id="PTHR38482">
    <property type="entry name" value="DMT FAMILY PROTEIN"/>
    <property type="match status" value="1"/>
</dbReference>
<feature type="transmembrane region" description="Helical" evidence="1">
    <location>
        <begin position="5"/>
        <end position="24"/>
    </location>
</feature>
<dbReference type="Proteomes" id="UP000544222">
    <property type="component" value="Unassembled WGS sequence"/>
</dbReference>
<dbReference type="InterPro" id="IPR007437">
    <property type="entry name" value="DUF486"/>
</dbReference>
<dbReference type="RefSeq" id="WP_183413208.1">
    <property type="nucleotide sequence ID" value="NZ_JACHYB010000001.1"/>
</dbReference>
<dbReference type="PIRSF" id="PIRSF021239">
    <property type="entry name" value="UCP021239"/>
    <property type="match status" value="1"/>
</dbReference>
<sequence length="122" mass="14200">MTNGFLTILMLSISNIFMTIAWYGQLKLREYSWFESLPLFTVILMSWGVAFFEYCVQVPANRIGFRENGGPFSLMQLKVIQEVITLIVFVCFSMIVFKITIRWNHILAMILLIAAVYLVFKE</sequence>
<dbReference type="AlphaFoldDB" id="A0A7W5H2B5"/>
<feature type="transmembrane region" description="Helical" evidence="1">
    <location>
        <begin position="103"/>
        <end position="120"/>
    </location>
</feature>
<organism evidence="2 3">
    <name type="scientific">Microbacter margulisiae</name>
    <dbReference type="NCBI Taxonomy" id="1350067"/>
    <lineage>
        <taxon>Bacteria</taxon>
        <taxon>Pseudomonadati</taxon>
        <taxon>Bacteroidota</taxon>
        <taxon>Bacteroidia</taxon>
        <taxon>Bacteroidales</taxon>
        <taxon>Porphyromonadaceae</taxon>
        <taxon>Microbacter</taxon>
    </lineage>
</organism>